<feature type="compositionally biased region" description="Basic and acidic residues" evidence="1">
    <location>
        <begin position="262"/>
        <end position="280"/>
    </location>
</feature>
<feature type="transmembrane region" description="Helical" evidence="2">
    <location>
        <begin position="33"/>
        <end position="55"/>
    </location>
</feature>
<dbReference type="VEuPathDB" id="PlasmoDB:PRG01_0807700"/>
<evidence type="ECO:0000259" key="3">
    <source>
        <dbReference type="PROSITE" id="PS50021"/>
    </source>
</evidence>
<dbReference type="PhylomeDB" id="A0A060RW54"/>
<keyword evidence="2" id="KW-0812">Transmembrane</keyword>
<accession>A0A060RW54</accession>
<gene>
    <name evidence="4" type="ORF">PRCDC_0805400</name>
</gene>
<sequence>MTIVQNKCYSYNELTKYTCHHKNKERLYKTRNLIIYSFSVIISWINSMSICDIIVNEYNIYDLIKSGVVLLKIIKIYRPHLEIINVFSKAIKKKCALHNLEKVLEVVYKNNPHCYTMVSSIDIYDMKKTKVNLFLIQIFDMFEFQTLKKISTTLLRWYDNSLKTFSLSLNERTINDPFYINKEYEKQKYTFQMTEGEYIYRKNNERNDKKEDCDNIKENLLYNSQKEVLKDFASYILYKDKEEHEQNKNKIKINNNNDNNDNNEKKNNKIEDNNEKKNNKINDNNDNNNNKYNNNNNKYNNNNNNKYNNYNDDNNDKHRCCSSGGDIPHIVKDFSNCIKIFFIFYKYGYILKKELINIFQSDIENNIFYSLKKLMKKLHIPIVIQNIYLNNPCEVVLILQLKYIYNFIMNNDKNLFSNYYIKEKNIYTPHDKKLYLNYEEATKKKNCKPRNNFVHKNKLSFNDNFKKERTEEIRKMFYDKIRKHMKI</sequence>
<evidence type="ECO:0000256" key="2">
    <source>
        <dbReference type="SAM" id="Phobius"/>
    </source>
</evidence>
<dbReference type="PROSITE" id="PS50021">
    <property type="entry name" value="CH"/>
    <property type="match status" value="1"/>
</dbReference>
<keyword evidence="2" id="KW-1133">Transmembrane helix</keyword>
<dbReference type="InterPro" id="IPR036872">
    <property type="entry name" value="CH_dom_sf"/>
</dbReference>
<proteinExistence type="predicted"/>
<dbReference type="EMBL" id="HG810769">
    <property type="protein sequence ID" value="CDO63831.1"/>
    <property type="molecule type" value="Genomic_DNA"/>
</dbReference>
<dbReference type="InterPro" id="IPR001715">
    <property type="entry name" value="CH_dom"/>
</dbReference>
<dbReference type="SUPFAM" id="SSF47576">
    <property type="entry name" value="Calponin-homology domain, CH-domain"/>
    <property type="match status" value="1"/>
</dbReference>
<protein>
    <recommendedName>
        <fullName evidence="3">Calponin-homology (CH) domain-containing protein</fullName>
    </recommendedName>
</protein>
<feature type="compositionally biased region" description="Low complexity" evidence="1">
    <location>
        <begin position="281"/>
        <end position="311"/>
    </location>
</feature>
<feature type="region of interest" description="Disordered" evidence="1">
    <location>
        <begin position="244"/>
        <end position="311"/>
    </location>
</feature>
<evidence type="ECO:0000313" key="5">
    <source>
        <dbReference type="Proteomes" id="UP000027581"/>
    </source>
</evidence>
<evidence type="ECO:0000256" key="1">
    <source>
        <dbReference type="SAM" id="MobiDB-lite"/>
    </source>
</evidence>
<name>A0A060RW54_PLARE</name>
<dbReference type="VEuPathDB" id="PlasmoDB:PRCDC_0805400"/>
<dbReference type="AlphaFoldDB" id="A0A060RW54"/>
<organism evidence="4 5">
    <name type="scientific">Plasmodium reichenowi</name>
    <dbReference type="NCBI Taxonomy" id="5854"/>
    <lineage>
        <taxon>Eukaryota</taxon>
        <taxon>Sar</taxon>
        <taxon>Alveolata</taxon>
        <taxon>Apicomplexa</taxon>
        <taxon>Aconoidasida</taxon>
        <taxon>Haemosporida</taxon>
        <taxon>Plasmodiidae</taxon>
        <taxon>Plasmodium</taxon>
        <taxon>Plasmodium (Laverania)</taxon>
    </lineage>
</organism>
<keyword evidence="5" id="KW-1185">Reference proteome</keyword>
<evidence type="ECO:0000313" key="4">
    <source>
        <dbReference type="EMBL" id="CDO63831.1"/>
    </source>
</evidence>
<keyword evidence="2" id="KW-0472">Membrane</keyword>
<reference evidence="4" key="1">
    <citation type="submission" date="2014-01" db="EMBL/GenBank/DDBJ databases">
        <authorList>
            <person name="Aslett M."/>
        </authorList>
    </citation>
    <scope>NUCLEOTIDE SEQUENCE</scope>
    <source>
        <strain evidence="4">CDC</strain>
    </source>
</reference>
<reference evidence="4" key="2">
    <citation type="submission" date="2014-05" db="EMBL/GenBank/DDBJ databases">
        <title>The genome sequences of chimpanzee malaria parasites reveal the path to human adaptation.</title>
        <authorList>
            <person name="Otto T.D."/>
            <person name="Rayner J.C."/>
            <person name="Boehme U."/>
            <person name="Pain A."/>
            <person name="Spottiswoode N."/>
            <person name="Sanders M."/>
            <person name="Quail M."/>
            <person name="Ollomo B."/>
            <person name="Renaud F."/>
            <person name="Thomas A.W."/>
            <person name="Prugnolle F."/>
            <person name="Conway D.J."/>
            <person name="Newbold C."/>
            <person name="Berriman M."/>
        </authorList>
    </citation>
    <scope>NUCLEOTIDE SEQUENCE [LARGE SCALE GENOMIC DNA]</scope>
    <source>
        <strain evidence="4">CDC</strain>
    </source>
</reference>
<feature type="domain" description="Calponin-homology (CH)" evidence="3">
    <location>
        <begin position="35"/>
        <end position="143"/>
    </location>
</feature>
<dbReference type="Proteomes" id="UP000027581">
    <property type="component" value="Unassembled WGS sequence"/>
</dbReference>